<keyword evidence="6 11" id="KW-0732">Signal</keyword>
<dbReference type="Proteomes" id="UP000030641">
    <property type="component" value="Unassembled WGS sequence"/>
</dbReference>
<keyword evidence="5" id="KW-0472">Membrane</keyword>
<dbReference type="Pfam" id="PF01822">
    <property type="entry name" value="WSC"/>
    <property type="match status" value="1"/>
</dbReference>
<evidence type="ECO:0000256" key="4">
    <source>
        <dbReference type="ARBA" id="ARBA00022525"/>
    </source>
</evidence>
<sequence>MKQTSTRFLGFAALFVGLGAAAATSLVSRATAPVSLSQALSINVAEVPQCAQNCAKDLPEECEGNPQCICSHPEFMNEIACCVAKSCSSADLLLTQQFSGQLCGIVGESLPAQPTCTTTVKPPANPNWSYVGCYSEATNYNRALNNTYYIDSNGMTPAACQSFCKARGWKFAGVEFGQECWCGSAIQLINGAKKLPNDSTCNRACTGDSSKKCGGSATLNIYKSPAT</sequence>
<evidence type="ECO:0000256" key="6">
    <source>
        <dbReference type="ARBA" id="ARBA00022729"/>
    </source>
</evidence>
<accession>A0A074YI45</accession>
<evidence type="ECO:0000256" key="8">
    <source>
        <dbReference type="ARBA" id="ARBA00023157"/>
    </source>
</evidence>
<dbReference type="GO" id="GO:0098552">
    <property type="term" value="C:side of membrane"/>
    <property type="evidence" value="ECO:0007669"/>
    <property type="project" value="UniProtKB-KW"/>
</dbReference>
<dbReference type="InterPro" id="IPR002889">
    <property type="entry name" value="WSC_carb-bd"/>
</dbReference>
<dbReference type="Pfam" id="PF05730">
    <property type="entry name" value="CFEM"/>
    <property type="match status" value="1"/>
</dbReference>
<keyword evidence="15" id="KW-1185">Reference proteome</keyword>
<evidence type="ECO:0000259" key="12">
    <source>
        <dbReference type="PROSITE" id="PS51212"/>
    </source>
</evidence>
<keyword evidence="8 10" id="KW-1015">Disulfide bond</keyword>
<dbReference type="SMART" id="SM00321">
    <property type="entry name" value="WSC"/>
    <property type="match status" value="1"/>
</dbReference>
<dbReference type="STRING" id="1043005.A0A074YI45"/>
<dbReference type="AlphaFoldDB" id="A0A074YI45"/>
<evidence type="ECO:0000256" key="5">
    <source>
        <dbReference type="ARBA" id="ARBA00022622"/>
    </source>
</evidence>
<dbReference type="GO" id="GO:0005576">
    <property type="term" value="C:extracellular region"/>
    <property type="evidence" value="ECO:0007669"/>
    <property type="project" value="UniProtKB-SubCell"/>
</dbReference>
<dbReference type="OrthoDB" id="2019572at2759"/>
<evidence type="ECO:0000313" key="15">
    <source>
        <dbReference type="Proteomes" id="UP000030641"/>
    </source>
</evidence>
<dbReference type="PROSITE" id="PS51212">
    <property type="entry name" value="WSC"/>
    <property type="match status" value="1"/>
</dbReference>
<dbReference type="InterPro" id="IPR008427">
    <property type="entry name" value="Extracellular_membr_CFEM_dom"/>
</dbReference>
<evidence type="ECO:0000256" key="3">
    <source>
        <dbReference type="ARBA" id="ARBA00010031"/>
    </source>
</evidence>
<gene>
    <name evidence="14" type="ORF">AUEXF2481DRAFT_39584</name>
</gene>
<keyword evidence="5" id="KW-0325">Glycoprotein</keyword>
<feature type="domain" description="WSC" evidence="12">
    <location>
        <begin position="127"/>
        <end position="225"/>
    </location>
</feature>
<feature type="signal peptide" evidence="11">
    <location>
        <begin position="1"/>
        <end position="23"/>
    </location>
</feature>
<evidence type="ECO:0000259" key="13">
    <source>
        <dbReference type="PROSITE" id="PS52012"/>
    </source>
</evidence>
<evidence type="ECO:0000256" key="10">
    <source>
        <dbReference type="PROSITE-ProRule" id="PRU01356"/>
    </source>
</evidence>
<dbReference type="PROSITE" id="PS52012">
    <property type="entry name" value="CFEM"/>
    <property type="match status" value="1"/>
</dbReference>
<feature type="chain" id="PRO_5001704822" evidence="11">
    <location>
        <begin position="24"/>
        <end position="227"/>
    </location>
</feature>
<dbReference type="RefSeq" id="XP_013344211.1">
    <property type="nucleotide sequence ID" value="XM_013488757.1"/>
</dbReference>
<evidence type="ECO:0000256" key="9">
    <source>
        <dbReference type="ARBA" id="ARBA00023288"/>
    </source>
</evidence>
<reference evidence="14 15" key="1">
    <citation type="journal article" date="2014" name="BMC Genomics">
        <title>Genome sequencing of four Aureobasidium pullulans varieties: biotechnological potential, stress tolerance, and description of new species.</title>
        <authorList>
            <person name="Gostin Ar C."/>
            <person name="Ohm R.A."/>
            <person name="Kogej T."/>
            <person name="Sonjak S."/>
            <person name="Turk M."/>
            <person name="Zajc J."/>
            <person name="Zalar P."/>
            <person name="Grube M."/>
            <person name="Sun H."/>
            <person name="Han J."/>
            <person name="Sharma A."/>
            <person name="Chiniquy J."/>
            <person name="Ngan C.Y."/>
            <person name="Lipzen A."/>
            <person name="Barry K."/>
            <person name="Grigoriev I.V."/>
            <person name="Gunde-Cimerman N."/>
        </authorList>
    </citation>
    <scope>NUCLEOTIDE SEQUENCE [LARGE SCALE GENOMIC DNA]</scope>
    <source>
        <strain evidence="14 15">EXF-2481</strain>
    </source>
</reference>
<organism evidence="14 15">
    <name type="scientific">Aureobasidium subglaciale (strain EXF-2481)</name>
    <name type="common">Aureobasidium pullulans var. subglaciale</name>
    <dbReference type="NCBI Taxonomy" id="1043005"/>
    <lineage>
        <taxon>Eukaryota</taxon>
        <taxon>Fungi</taxon>
        <taxon>Dikarya</taxon>
        <taxon>Ascomycota</taxon>
        <taxon>Pezizomycotina</taxon>
        <taxon>Dothideomycetes</taxon>
        <taxon>Dothideomycetidae</taxon>
        <taxon>Dothideales</taxon>
        <taxon>Saccotheciaceae</taxon>
        <taxon>Aureobasidium</taxon>
    </lineage>
</organism>
<dbReference type="InParanoid" id="A0A074YI45"/>
<name>A0A074YI45_AURSE</name>
<keyword evidence="4" id="KW-0964">Secreted</keyword>
<keyword evidence="5" id="KW-0336">GPI-anchor</keyword>
<feature type="domain" description="CFEM" evidence="13">
    <location>
        <begin position="22"/>
        <end position="130"/>
    </location>
</feature>
<proteinExistence type="inferred from homology"/>
<dbReference type="HOGENOM" id="CLU_1219498_0_0_1"/>
<dbReference type="GeneID" id="25366391"/>
<dbReference type="InterPro" id="IPR051589">
    <property type="entry name" value="Sialate-O-sulfotransferase"/>
</dbReference>
<evidence type="ECO:0000256" key="11">
    <source>
        <dbReference type="SAM" id="SignalP"/>
    </source>
</evidence>
<evidence type="ECO:0000256" key="2">
    <source>
        <dbReference type="ARBA" id="ARBA00004613"/>
    </source>
</evidence>
<keyword evidence="9" id="KW-0449">Lipoprotein</keyword>
<dbReference type="EMBL" id="KL584758">
    <property type="protein sequence ID" value="KEQ95729.1"/>
    <property type="molecule type" value="Genomic_DNA"/>
</dbReference>
<keyword evidence="7" id="KW-0677">Repeat</keyword>
<evidence type="ECO:0000313" key="14">
    <source>
        <dbReference type="EMBL" id="KEQ95729.1"/>
    </source>
</evidence>
<evidence type="ECO:0000256" key="7">
    <source>
        <dbReference type="ARBA" id="ARBA00022737"/>
    </source>
</evidence>
<dbReference type="PANTHER" id="PTHR45964">
    <property type="entry name" value="WSCD FAMILY MEMBER CG9164"/>
    <property type="match status" value="1"/>
</dbReference>
<comment type="subcellular location">
    <subcellularLocation>
        <location evidence="1">Membrane</location>
        <topology evidence="1">Lipid-anchor</topology>
        <topology evidence="1">GPI-anchor</topology>
    </subcellularLocation>
    <subcellularLocation>
        <location evidence="2">Secreted</location>
    </subcellularLocation>
</comment>
<protein>
    <submittedName>
        <fullName evidence="14">Uncharacterized protein</fullName>
    </submittedName>
</protein>
<comment type="similarity">
    <text evidence="3">Belongs to the RBT5 family.</text>
</comment>
<evidence type="ECO:0000256" key="1">
    <source>
        <dbReference type="ARBA" id="ARBA00004589"/>
    </source>
</evidence>
<dbReference type="PANTHER" id="PTHR45964:SF5">
    <property type="entry name" value="WSCD FAMILY MEMBER CG9164"/>
    <property type="match status" value="1"/>
</dbReference>
<feature type="disulfide bond" evidence="10">
    <location>
        <begin position="70"/>
        <end position="103"/>
    </location>
</feature>
<comment type="caution">
    <text evidence="10">Lacks conserved residue(s) required for the propagation of feature annotation.</text>
</comment>